<gene>
    <name evidence="7" type="ORF">AX774_g6722</name>
</gene>
<organism evidence="7 8">
    <name type="scientific">Zancudomyces culisetae</name>
    <name type="common">Gut fungus</name>
    <name type="synonym">Smittium culisetae</name>
    <dbReference type="NCBI Taxonomy" id="1213189"/>
    <lineage>
        <taxon>Eukaryota</taxon>
        <taxon>Fungi</taxon>
        <taxon>Fungi incertae sedis</taxon>
        <taxon>Zoopagomycota</taxon>
        <taxon>Kickxellomycotina</taxon>
        <taxon>Harpellomycetes</taxon>
        <taxon>Harpellales</taxon>
        <taxon>Legeriomycetaceae</taxon>
        <taxon>Zancudomyces</taxon>
    </lineage>
</organism>
<dbReference type="InterPro" id="IPR011989">
    <property type="entry name" value="ARM-like"/>
</dbReference>
<dbReference type="Gene3D" id="1.25.10.10">
    <property type="entry name" value="Leucine-rich Repeat Variant"/>
    <property type="match status" value="1"/>
</dbReference>
<sequence>MVKLSSKILGSFITHGNANSRYLGLDTMGYLALKHPGLRVFDKLKDKIFLFLRDRDESIQRRALDLLFSLCTLETAKEIVEELMGRLDTGKRGFRVELVTKIAVLTERFATEYTWYVDVMFRLIDEAGDSIDKDLVNRVIQVILANEELQLHAARLSFQYLSLSLKNTTNAKIIYVYLLGELGSIISEECPPSQQVDVVKQATKFYSPGNGGASLSSNASESEKDNFRAISATYFAKAAANFPNLYDECISGLLVCGETNSVEVQTRVGEYMALINTKDSVLISSVFEKVPPAPDSKSTLISRLTTKKKSRVGDRRTWIPGEHVFNLESAQPNSWAAILEPTIAIRSAHTTSPVTFHPNFDFSTFLLNFNTLLSTKAGVLFSNDFIDLTFKATLESCSISLLLSFTNKSNESLLEFSAAIDTTAPKALSLTTPVDLPQSACLYPNSPINLSFVLECCGFYVPAPILRFKYLATSLDSYSDFSLPLPILFLSFNEPVSLSAPDFQTRWSQLDATSYESSTVFKPRLNSKQLSTSKSSHSASNLKESTATISSPLFEPRNTTTPEETGSEFIHFAKSTISSLGFHLVSSSIDTNIDAVSIFSTSSSGKFGCLLRLNYSSNFCSFTVRSTYPDLSKNVMHTIKGLFS</sequence>
<dbReference type="EMBL" id="LSSK01001383">
    <property type="protein sequence ID" value="OMH79857.1"/>
    <property type="molecule type" value="Genomic_DNA"/>
</dbReference>
<dbReference type="GO" id="GO:0016192">
    <property type="term" value="P:vesicle-mediated transport"/>
    <property type="evidence" value="ECO:0007669"/>
    <property type="project" value="InterPro"/>
</dbReference>
<keyword evidence="4" id="KW-0472">Membrane</keyword>
<dbReference type="AlphaFoldDB" id="A0A1R1PFX5"/>
<dbReference type="Gene3D" id="3.30.310.10">
    <property type="entry name" value="TATA-Binding Protein"/>
    <property type="match status" value="1"/>
</dbReference>
<evidence type="ECO:0000313" key="8">
    <source>
        <dbReference type="Proteomes" id="UP000188320"/>
    </source>
</evidence>
<evidence type="ECO:0000259" key="6">
    <source>
        <dbReference type="Pfam" id="PF02296"/>
    </source>
</evidence>
<comment type="caution">
    <text evidence="7">The sequence shown here is derived from an EMBL/GenBank/DDBJ whole genome shotgun (WGS) entry which is preliminary data.</text>
</comment>
<name>A0A1R1PFX5_ZANCU</name>
<dbReference type="Pfam" id="PF02296">
    <property type="entry name" value="Alpha_adaptin_C"/>
    <property type="match status" value="1"/>
</dbReference>
<dbReference type="Gene3D" id="2.60.40.1230">
    <property type="match status" value="1"/>
</dbReference>
<dbReference type="OrthoDB" id="28053at2759"/>
<evidence type="ECO:0000256" key="1">
    <source>
        <dbReference type="ARBA" id="ARBA00004308"/>
    </source>
</evidence>
<dbReference type="InterPro" id="IPR012295">
    <property type="entry name" value="TBP_dom_sf"/>
</dbReference>
<dbReference type="InterPro" id="IPR013041">
    <property type="entry name" value="Clathrin_app_Ig-like_sf"/>
</dbReference>
<dbReference type="GO" id="GO:0030131">
    <property type="term" value="C:clathrin adaptor complex"/>
    <property type="evidence" value="ECO:0007669"/>
    <property type="project" value="InterPro"/>
</dbReference>
<protein>
    <submittedName>
        <fullName evidence="7">AP-2 complex subunit alpha</fullName>
    </submittedName>
</protein>
<evidence type="ECO:0000256" key="4">
    <source>
        <dbReference type="ARBA" id="ARBA00023136"/>
    </source>
</evidence>
<feature type="domain" description="Clathrin adaptor alpha-adaptin appendage C-terminal subdomain" evidence="6">
    <location>
        <begin position="573"/>
        <end position="637"/>
    </location>
</feature>
<evidence type="ECO:0000256" key="3">
    <source>
        <dbReference type="ARBA" id="ARBA00022927"/>
    </source>
</evidence>
<keyword evidence="3" id="KW-0653">Protein transport</keyword>
<dbReference type="SUPFAM" id="SSF55711">
    <property type="entry name" value="Subdomain of clathrin and coatomer appendage domain"/>
    <property type="match status" value="1"/>
</dbReference>
<keyword evidence="2" id="KW-0813">Transport</keyword>
<comment type="subcellular location">
    <subcellularLocation>
        <location evidence="1">Endomembrane system</location>
    </subcellularLocation>
</comment>
<dbReference type="Proteomes" id="UP000188320">
    <property type="component" value="Unassembled WGS sequence"/>
</dbReference>
<accession>A0A1R1PFX5</accession>
<dbReference type="InterPro" id="IPR003164">
    <property type="entry name" value="Clathrin_a-adaptin_app_sub_C"/>
</dbReference>
<dbReference type="SUPFAM" id="SSF48371">
    <property type="entry name" value="ARM repeat"/>
    <property type="match status" value="1"/>
</dbReference>
<dbReference type="InterPro" id="IPR016024">
    <property type="entry name" value="ARM-type_fold"/>
</dbReference>
<evidence type="ECO:0000313" key="7">
    <source>
        <dbReference type="EMBL" id="OMH79857.1"/>
    </source>
</evidence>
<dbReference type="SUPFAM" id="SSF49348">
    <property type="entry name" value="Clathrin adaptor appendage domain"/>
    <property type="match status" value="1"/>
</dbReference>
<reference evidence="8" key="1">
    <citation type="submission" date="2017-01" db="EMBL/GenBank/DDBJ databases">
        <authorList>
            <person name="Wang Y."/>
            <person name="White M."/>
            <person name="Kvist S."/>
            <person name="Moncalvo J.-M."/>
        </authorList>
    </citation>
    <scope>NUCLEOTIDE SEQUENCE [LARGE SCALE GENOMIC DNA]</scope>
    <source>
        <strain evidence="8">COL-18-3</strain>
    </source>
</reference>
<dbReference type="Pfam" id="PF01602">
    <property type="entry name" value="Adaptin_N"/>
    <property type="match status" value="1"/>
</dbReference>
<dbReference type="GO" id="GO:0006886">
    <property type="term" value="P:intracellular protein transport"/>
    <property type="evidence" value="ECO:0007669"/>
    <property type="project" value="InterPro"/>
</dbReference>
<dbReference type="InterPro" id="IPR009028">
    <property type="entry name" value="Coatomer/calthrin_app_sub_C"/>
</dbReference>
<evidence type="ECO:0000259" key="5">
    <source>
        <dbReference type="Pfam" id="PF01602"/>
    </source>
</evidence>
<dbReference type="GO" id="GO:0012505">
    <property type="term" value="C:endomembrane system"/>
    <property type="evidence" value="ECO:0007669"/>
    <property type="project" value="UniProtKB-SubCell"/>
</dbReference>
<proteinExistence type="predicted"/>
<dbReference type="InterPro" id="IPR050840">
    <property type="entry name" value="Adaptor_Complx_Large_Subunit"/>
</dbReference>
<keyword evidence="8" id="KW-1185">Reference proteome</keyword>
<dbReference type="PANTHER" id="PTHR22780">
    <property type="entry name" value="ADAPTIN, ALPHA/GAMMA/EPSILON"/>
    <property type="match status" value="1"/>
</dbReference>
<evidence type="ECO:0000256" key="2">
    <source>
        <dbReference type="ARBA" id="ARBA00022448"/>
    </source>
</evidence>
<dbReference type="InterPro" id="IPR002553">
    <property type="entry name" value="Clathrin/coatomer_adapt-like_N"/>
</dbReference>
<feature type="domain" description="Clathrin/coatomer adaptor adaptin-like N-terminal" evidence="5">
    <location>
        <begin position="3"/>
        <end position="278"/>
    </location>
</feature>